<dbReference type="GO" id="GO:0051536">
    <property type="term" value="F:iron-sulfur cluster binding"/>
    <property type="evidence" value="ECO:0007669"/>
    <property type="project" value="InterPro"/>
</dbReference>
<dbReference type="OrthoDB" id="573392at2"/>
<reference evidence="3" key="1">
    <citation type="submission" date="2016-10" db="EMBL/GenBank/DDBJ databases">
        <authorList>
            <person name="Varghese N."/>
            <person name="Submissions S."/>
        </authorList>
    </citation>
    <scope>NUCLEOTIDE SEQUENCE [LARGE SCALE GENOMIC DNA]</scope>
    <source>
        <strain evidence="3">DSM 26894</strain>
    </source>
</reference>
<protein>
    <submittedName>
        <fullName evidence="2">2Fe-2S iron-sulfur cluster binding domain-containing protein</fullName>
    </submittedName>
</protein>
<name>A0A1I6T0W3_9RHOB</name>
<dbReference type="Proteomes" id="UP000199392">
    <property type="component" value="Unassembled WGS sequence"/>
</dbReference>
<dbReference type="AlphaFoldDB" id="A0A1I6T0W3"/>
<keyword evidence="1" id="KW-0560">Oxidoreductase</keyword>
<dbReference type="InterPro" id="IPR042204">
    <property type="entry name" value="2Fe-2S-bd_N"/>
</dbReference>
<dbReference type="RefSeq" id="WP_092424459.1">
    <property type="nucleotide sequence ID" value="NZ_FNCL01000005.1"/>
</dbReference>
<accession>A0A1I6T0W3</accession>
<sequence>MFRRDPIPPGEAVEILLDGQPISARRGDSVAGALLAGGVTRFRDSVVSGAPRAPYCLMGTCFECLMTIDGVANRQACLVTVEPGMRITRQSGAPSLLPEAET</sequence>
<evidence type="ECO:0000313" key="2">
    <source>
        <dbReference type="EMBL" id="SFS82921.1"/>
    </source>
</evidence>
<dbReference type="Pfam" id="PF13510">
    <property type="entry name" value="Fer2_4"/>
    <property type="match status" value="1"/>
</dbReference>
<dbReference type="InterPro" id="IPR036010">
    <property type="entry name" value="2Fe-2S_ferredoxin-like_sf"/>
</dbReference>
<dbReference type="STRING" id="311180.SAMN04488050_105206"/>
<dbReference type="GO" id="GO:0016491">
    <property type="term" value="F:oxidoreductase activity"/>
    <property type="evidence" value="ECO:0007669"/>
    <property type="project" value="UniProtKB-KW"/>
</dbReference>
<evidence type="ECO:0000313" key="3">
    <source>
        <dbReference type="Proteomes" id="UP000199392"/>
    </source>
</evidence>
<keyword evidence="3" id="KW-1185">Reference proteome</keyword>
<evidence type="ECO:0000256" key="1">
    <source>
        <dbReference type="ARBA" id="ARBA00023002"/>
    </source>
</evidence>
<organism evidence="2 3">
    <name type="scientific">Alloyangia pacifica</name>
    <dbReference type="NCBI Taxonomy" id="311180"/>
    <lineage>
        <taxon>Bacteria</taxon>
        <taxon>Pseudomonadati</taxon>
        <taxon>Pseudomonadota</taxon>
        <taxon>Alphaproteobacteria</taxon>
        <taxon>Rhodobacterales</taxon>
        <taxon>Roseobacteraceae</taxon>
        <taxon>Alloyangia</taxon>
    </lineage>
</organism>
<dbReference type="Gene3D" id="3.10.20.440">
    <property type="entry name" value="2Fe-2S iron-sulphur cluster binding domain, sarcosine oxidase, alpha subunit, N-terminal domain"/>
    <property type="match status" value="1"/>
</dbReference>
<dbReference type="EMBL" id="FOZW01000005">
    <property type="protein sequence ID" value="SFS82921.1"/>
    <property type="molecule type" value="Genomic_DNA"/>
</dbReference>
<dbReference type="SUPFAM" id="SSF54292">
    <property type="entry name" value="2Fe-2S ferredoxin-like"/>
    <property type="match status" value="1"/>
</dbReference>
<proteinExistence type="predicted"/>
<gene>
    <name evidence="2" type="ORF">SAMN04488050_105206</name>
</gene>